<keyword evidence="3" id="KW-1185">Reference proteome</keyword>
<name>A0A7U2IA29_PHANO</name>
<protein>
    <recommendedName>
        <fullName evidence="4">Cyclin N-terminal domain-containing protein</fullName>
    </recommendedName>
</protein>
<sequence length="223" mass="24665">MNTMEYYSPAMSVISDMTDEELDKYFATYIPLSNLPTPPPAKESHMNTTSTTTSSQTQTSPSSEIQVYAQHLAKSVPGSHVDVVCGFLQRAECPDEVVGFAACVLEGLSGRFERVDSDIVVLAALALAHGFLVDRLRSSRHWAVKESCGMFSVREIEAAKRAILEDLDYGLFKIKNEAVQKMLGEMRRPNTLVKKHDRRRTLSINLPGAAVWSFGVQTPEPSP</sequence>
<evidence type="ECO:0000313" key="2">
    <source>
        <dbReference type="EMBL" id="QRD06042.1"/>
    </source>
</evidence>
<gene>
    <name evidence="2" type="ORF">JI435_134610</name>
</gene>
<dbReference type="AlphaFoldDB" id="A0A7U2IA29"/>
<reference evidence="3" key="1">
    <citation type="journal article" date="2021" name="BMC Genomics">
        <title>Chromosome-level genome assembly and manually-curated proteome of model necrotroph Parastagonospora nodorum Sn15 reveals a genome-wide trove of candidate effector homologs, and redundancy of virulence-related functions within an accessory chromosome.</title>
        <authorList>
            <person name="Bertazzoni S."/>
            <person name="Jones D.A.B."/>
            <person name="Phan H.T."/>
            <person name="Tan K.-C."/>
            <person name="Hane J.K."/>
        </authorList>
    </citation>
    <scope>NUCLEOTIDE SEQUENCE [LARGE SCALE GENOMIC DNA]</scope>
    <source>
        <strain evidence="3">SN15 / ATCC MYA-4574 / FGSC 10173)</strain>
    </source>
</reference>
<dbReference type="Proteomes" id="UP000663193">
    <property type="component" value="Chromosome 19"/>
</dbReference>
<evidence type="ECO:0000256" key="1">
    <source>
        <dbReference type="SAM" id="MobiDB-lite"/>
    </source>
</evidence>
<evidence type="ECO:0008006" key="4">
    <source>
        <dbReference type="Google" id="ProtNLM"/>
    </source>
</evidence>
<dbReference type="EMBL" id="CP069041">
    <property type="protein sequence ID" value="QRD06042.1"/>
    <property type="molecule type" value="Genomic_DNA"/>
</dbReference>
<dbReference type="VEuPathDB" id="FungiDB:JI435_134610"/>
<proteinExistence type="predicted"/>
<accession>A0A7U2IA29</accession>
<dbReference type="OrthoDB" id="3877279at2759"/>
<evidence type="ECO:0000313" key="3">
    <source>
        <dbReference type="Proteomes" id="UP000663193"/>
    </source>
</evidence>
<feature type="region of interest" description="Disordered" evidence="1">
    <location>
        <begin position="36"/>
        <end position="62"/>
    </location>
</feature>
<organism evidence="2 3">
    <name type="scientific">Phaeosphaeria nodorum (strain SN15 / ATCC MYA-4574 / FGSC 10173)</name>
    <name type="common">Glume blotch fungus</name>
    <name type="synonym">Parastagonospora nodorum</name>
    <dbReference type="NCBI Taxonomy" id="321614"/>
    <lineage>
        <taxon>Eukaryota</taxon>
        <taxon>Fungi</taxon>
        <taxon>Dikarya</taxon>
        <taxon>Ascomycota</taxon>
        <taxon>Pezizomycotina</taxon>
        <taxon>Dothideomycetes</taxon>
        <taxon>Pleosporomycetidae</taxon>
        <taxon>Pleosporales</taxon>
        <taxon>Pleosporineae</taxon>
        <taxon>Phaeosphaeriaceae</taxon>
        <taxon>Parastagonospora</taxon>
    </lineage>
</organism>
<feature type="compositionally biased region" description="Low complexity" evidence="1">
    <location>
        <begin position="48"/>
        <end position="62"/>
    </location>
</feature>